<feature type="domain" description="DH" evidence="6">
    <location>
        <begin position="628"/>
        <end position="813"/>
    </location>
</feature>
<evidence type="ECO:0000313" key="8">
    <source>
        <dbReference type="EMBL" id="ORY38505.1"/>
    </source>
</evidence>
<evidence type="ECO:0000256" key="4">
    <source>
        <dbReference type="SAM" id="MobiDB-lite"/>
    </source>
</evidence>
<keyword evidence="9" id="KW-1185">Reference proteome</keyword>
<evidence type="ECO:0000256" key="2">
    <source>
        <dbReference type="ARBA" id="ARBA00022658"/>
    </source>
</evidence>
<feature type="compositionally biased region" description="Polar residues" evidence="4">
    <location>
        <begin position="1603"/>
        <end position="1627"/>
    </location>
</feature>
<evidence type="ECO:0008006" key="10">
    <source>
        <dbReference type="Google" id="ProtNLM"/>
    </source>
</evidence>
<feature type="compositionally biased region" description="Polar residues" evidence="4">
    <location>
        <begin position="97"/>
        <end position="109"/>
    </location>
</feature>
<dbReference type="Gene3D" id="1.20.900.10">
    <property type="entry name" value="Dbl homology (DH) domain"/>
    <property type="match status" value="1"/>
</dbReference>
<feature type="region of interest" description="Disordered" evidence="4">
    <location>
        <begin position="61"/>
        <end position="109"/>
    </location>
</feature>
<dbReference type="SUPFAM" id="SSF50729">
    <property type="entry name" value="PH domain-like"/>
    <property type="match status" value="1"/>
</dbReference>
<dbReference type="Gene3D" id="1.10.10.10">
    <property type="entry name" value="Winged helix-like DNA-binding domain superfamily/Winged helix DNA-binding domain"/>
    <property type="match status" value="1"/>
</dbReference>
<dbReference type="EMBL" id="MCOG01000136">
    <property type="protein sequence ID" value="ORY38505.1"/>
    <property type="molecule type" value="Genomic_DNA"/>
</dbReference>
<organism evidence="8 9">
    <name type="scientific">Neocallimastix californiae</name>
    <dbReference type="NCBI Taxonomy" id="1754190"/>
    <lineage>
        <taxon>Eukaryota</taxon>
        <taxon>Fungi</taxon>
        <taxon>Fungi incertae sedis</taxon>
        <taxon>Chytridiomycota</taxon>
        <taxon>Chytridiomycota incertae sedis</taxon>
        <taxon>Neocallimastigomycetes</taxon>
        <taxon>Neocallimastigales</taxon>
        <taxon>Neocallimastigaceae</taxon>
        <taxon>Neocallimastix</taxon>
    </lineage>
</organism>
<dbReference type="PROSITE" id="PS50003">
    <property type="entry name" value="PH_DOMAIN"/>
    <property type="match status" value="1"/>
</dbReference>
<dbReference type="Pfam" id="PF00610">
    <property type="entry name" value="DEP"/>
    <property type="match status" value="1"/>
</dbReference>
<dbReference type="InterPro" id="IPR035899">
    <property type="entry name" value="DBL_dom_sf"/>
</dbReference>
<feature type="compositionally biased region" description="Low complexity" evidence="4">
    <location>
        <begin position="1414"/>
        <end position="1436"/>
    </location>
</feature>
<dbReference type="InterPro" id="IPR001180">
    <property type="entry name" value="CNH_dom"/>
</dbReference>
<accession>A0A1Y2BWK8</accession>
<sequence>MKSRSKLDNDNINNCINNSEINNNHRISSNGYVNNNKNININNNYSNNYNNQTNNCSYIYSKNYSSSNNQNDNYSDNNNSNDNYYTSDKYLNDPDISESTIPSKSQNSDIIYDNSDELDSIEEAKFDNDSHVSIDVEDINEVIDKINYCIEKLEIKENNNINHQSNYISSTNGNSIEKLKHLANELKSIEDEESQLNSNYNHFNMDTLDYKKGYVDKMNRVKKKNLPYDNNEINSLPNELDFEYNDTNNQNNLNENNNSITNSSEYRTDRPEVSKINETNILENNSNILSCAERANQTLLNMLSDDVKKLFDQKVEKKTNSNLSSYIVSKQDKSNSFGYNPSSQISDNNYNNSINSIQIYNSNEKVQENSYSDISSKGNSLNYDKILNTNLNQDFSEDYSQIEEDITDDFVYHPNDIREKFPLIYHSANLSEIASKFRKMIPLVTHIKDSIEYMDSFSGHDAVTTFSIILGNNNRKIAQTVGQTLEEQGMFHDVIYLHKLLDSRNHFYQFKDLAKPIAILERKETAYINSENQEIKQRKLDEFDKDELDELNPCGVLTNMAQCYSPTCTKNSPCYSCTCPRRRIMERVTKEMTAGRFSDMNSTIALQSNWSTSIGKFYVNKLKFDEVKRQEIIYEFILTEKEYILDLKYVIKYMIEPLRAGKVRGVTAQFVNKVFSNIEEIYKTNQIFYENLRQVQKRKPILESIGDTVLNYVNKFTCYLQYGKNQPSAKQELQVQRNRNSSLDRFLMQCQKNPCFRHLPVESFLARPTTRLGRYPMFLHNILKNTPEFHRDQILLKETIKTLESILKQVNDLAGKETNRLKIEQWAELLKFEKNNDLSLIQLNDPKREYIREGKLSYLTSSYFTLDTKQDVILLLLDNCLVIINKNKKSMNYHIQGSPIPLSLLSLYYSDQKYSLVKNKNDKNSISYSTLDSNTSTLTIRNYDRCMFAVFNPTGYILTIKHIGHCTYNFYTTVYSEQKAWVQAIQNQLNKLPKPIAKEVCFFKYTKKDVPLRSLCRLKDGALLLSNDYGLYILTEQSSLKLLIPLLKITQIIALEEFDILFILSNHNVYAYSISLILKNIYNNINNVKLNKRICNNISFISMGSCDNRFLLCCAKVSNKKTTINIFEPRKFLINATYQKKYRDLYLTGEVVQQIKTFFIKCESHAIHFLRHSLCVACSRGFKILDINSLTEKNLLNLNDISFRNIFLSKYLPMNMFKTEKDDFLLCYDKIGFFIDKNGGHSRSNILFKWYNQPKAFAYSSPYIYTFTSDFIAIWNESDPSQPHQVITGKGIQLHLSENSPDIVYSKISKGKQCFIAIKILNTNSSSLTSSSNTDNTNVINSISSIDPNTAGTTLTYNQDYQTKNNNRNLGPQQNQIQNHTQYQNQSILSSVPISTPPRVTSNKSNIQFSRPNSIQSESKLYSSSSSSSSCSSASSLTNPKRFSSVNPMNNYTSSSNIVKPKRQSLGNPIPYYHASPPNIVNPKRLSSANSNSSFVNPKRLSHPNPIISNYSAPTSPVNPKRLSSSNINLSYTSSSSSTSLSSLASISSQSSSKTNYSYVPMKQQNIFSPPSSSRISTNALPPTSMHNSNNSKVHYSNHPLPYSNSNNPMKTKPSQPNYSYSHNKYY</sequence>
<dbReference type="GO" id="GO:0035556">
    <property type="term" value="P:intracellular signal transduction"/>
    <property type="evidence" value="ECO:0007669"/>
    <property type="project" value="InterPro"/>
</dbReference>
<dbReference type="SMART" id="SM00049">
    <property type="entry name" value="DEP"/>
    <property type="match status" value="1"/>
</dbReference>
<feature type="region of interest" description="Disordered" evidence="4">
    <location>
        <begin position="1392"/>
        <end position="1463"/>
    </location>
</feature>
<feature type="region of interest" description="Disordered" evidence="4">
    <location>
        <begin position="1483"/>
        <end position="1523"/>
    </location>
</feature>
<dbReference type="CDD" id="cd00160">
    <property type="entry name" value="RhoGEF"/>
    <property type="match status" value="1"/>
</dbReference>
<dbReference type="PROSITE" id="PS50010">
    <property type="entry name" value="DH_2"/>
    <property type="match status" value="1"/>
</dbReference>
<dbReference type="SMART" id="SM00036">
    <property type="entry name" value="CNH"/>
    <property type="match status" value="1"/>
</dbReference>
<feature type="domain" description="CNH" evidence="7">
    <location>
        <begin position="1009"/>
        <end position="1302"/>
    </location>
</feature>
<dbReference type="PROSITE" id="PS50219">
    <property type="entry name" value="CNH"/>
    <property type="match status" value="1"/>
</dbReference>
<evidence type="ECO:0000259" key="6">
    <source>
        <dbReference type="PROSITE" id="PS50010"/>
    </source>
</evidence>
<evidence type="ECO:0000256" key="3">
    <source>
        <dbReference type="SAM" id="Coils"/>
    </source>
</evidence>
<feature type="compositionally biased region" description="Low complexity" evidence="4">
    <location>
        <begin position="61"/>
        <end position="88"/>
    </location>
</feature>
<feature type="compositionally biased region" description="Polar residues" evidence="4">
    <location>
        <begin position="1437"/>
        <end position="1458"/>
    </location>
</feature>
<protein>
    <recommendedName>
        <fullName evidence="10">CNH-domain-containing protein</fullName>
    </recommendedName>
</protein>
<dbReference type="PANTHER" id="PTHR46572">
    <property type="entry name" value="RHO1 GDP-GTP EXCHANGE PROTEIN 1-RELATED"/>
    <property type="match status" value="1"/>
</dbReference>
<feature type="domain" description="PH" evidence="5">
    <location>
        <begin position="849"/>
        <end position="990"/>
    </location>
</feature>
<comment type="caution">
    <text evidence="8">The sequence shown here is derived from an EMBL/GenBank/DDBJ whole genome shotgun (WGS) entry which is preliminary data.</text>
</comment>
<proteinExistence type="predicted"/>
<dbReference type="InterPro" id="IPR000219">
    <property type="entry name" value="DH_dom"/>
</dbReference>
<feature type="compositionally biased region" description="Polar residues" evidence="4">
    <location>
        <begin position="1564"/>
        <end position="1595"/>
    </location>
</feature>
<feature type="coiled-coil region" evidence="3">
    <location>
        <begin position="172"/>
        <end position="199"/>
    </location>
</feature>
<dbReference type="STRING" id="1754190.A0A1Y2BWK8"/>
<dbReference type="Proteomes" id="UP000193920">
    <property type="component" value="Unassembled WGS sequence"/>
</dbReference>
<dbReference type="OrthoDB" id="660555at2759"/>
<dbReference type="SUPFAM" id="SSF48065">
    <property type="entry name" value="DBL homology domain (DH-domain)"/>
    <property type="match status" value="1"/>
</dbReference>
<dbReference type="Pfam" id="PF00621">
    <property type="entry name" value="RhoGEF"/>
    <property type="match status" value="1"/>
</dbReference>
<feature type="compositionally biased region" description="Polar residues" evidence="4">
    <location>
        <begin position="1392"/>
        <end position="1413"/>
    </location>
</feature>
<dbReference type="Pfam" id="PF15405">
    <property type="entry name" value="PH_5"/>
    <property type="match status" value="1"/>
</dbReference>
<feature type="region of interest" description="Disordered" evidence="4">
    <location>
        <begin position="242"/>
        <end position="270"/>
    </location>
</feature>
<dbReference type="InterPro" id="IPR052233">
    <property type="entry name" value="Rho-type_GEFs"/>
</dbReference>
<dbReference type="InterPro" id="IPR041675">
    <property type="entry name" value="PH_5"/>
</dbReference>
<evidence type="ECO:0000256" key="1">
    <source>
        <dbReference type="ARBA" id="ARBA00022553"/>
    </source>
</evidence>
<dbReference type="SMART" id="SM00325">
    <property type="entry name" value="RhoGEF"/>
    <property type="match status" value="1"/>
</dbReference>
<keyword evidence="1" id="KW-0597">Phosphoprotein</keyword>
<dbReference type="InterPro" id="IPR001849">
    <property type="entry name" value="PH_domain"/>
</dbReference>
<name>A0A1Y2BWK8_9FUNG</name>
<dbReference type="PANTHER" id="PTHR46572:SF2">
    <property type="entry name" value="RHO1 GDP-GTP EXCHANGE PROTEIN 1-RELATED"/>
    <property type="match status" value="1"/>
</dbReference>
<gene>
    <name evidence="8" type="ORF">LY90DRAFT_386151</name>
</gene>
<evidence type="ECO:0000259" key="5">
    <source>
        <dbReference type="PROSITE" id="PS50003"/>
    </source>
</evidence>
<feature type="compositionally biased region" description="Low complexity" evidence="4">
    <location>
        <begin position="245"/>
        <end position="264"/>
    </location>
</feature>
<dbReference type="InterPro" id="IPR036388">
    <property type="entry name" value="WH-like_DNA-bd_sf"/>
</dbReference>
<reference evidence="8 9" key="1">
    <citation type="submission" date="2016-08" db="EMBL/GenBank/DDBJ databases">
        <title>A Parts List for Fungal Cellulosomes Revealed by Comparative Genomics.</title>
        <authorList>
            <consortium name="DOE Joint Genome Institute"/>
            <person name="Haitjema C.H."/>
            <person name="Gilmore S.P."/>
            <person name="Henske J.K."/>
            <person name="Solomon K.V."/>
            <person name="De Groot R."/>
            <person name="Kuo A."/>
            <person name="Mondo S.J."/>
            <person name="Salamov A.A."/>
            <person name="Labutti K."/>
            <person name="Zhao Z."/>
            <person name="Chiniquy J."/>
            <person name="Barry K."/>
            <person name="Brewer H.M."/>
            <person name="Purvine S.O."/>
            <person name="Wright A.T."/>
            <person name="Boxma B."/>
            <person name="Van Alen T."/>
            <person name="Hackstein J.H."/>
            <person name="Baker S.E."/>
            <person name="Grigoriev I.V."/>
            <person name="O'Malley M.A."/>
        </authorList>
    </citation>
    <scope>NUCLEOTIDE SEQUENCE [LARGE SCALE GENOMIC DNA]</scope>
    <source>
        <strain evidence="8 9">G1</strain>
    </source>
</reference>
<keyword evidence="3" id="KW-0175">Coiled coil</keyword>
<feature type="region of interest" description="Disordered" evidence="4">
    <location>
        <begin position="1564"/>
        <end position="1627"/>
    </location>
</feature>
<evidence type="ECO:0000259" key="7">
    <source>
        <dbReference type="PROSITE" id="PS50219"/>
    </source>
</evidence>
<dbReference type="Pfam" id="PF00780">
    <property type="entry name" value="CNH"/>
    <property type="match status" value="1"/>
</dbReference>
<evidence type="ECO:0000313" key="9">
    <source>
        <dbReference type="Proteomes" id="UP000193920"/>
    </source>
</evidence>
<keyword evidence="2" id="KW-0344">Guanine-nucleotide releasing factor</keyword>
<dbReference type="GO" id="GO:0005085">
    <property type="term" value="F:guanyl-nucleotide exchange factor activity"/>
    <property type="evidence" value="ECO:0007669"/>
    <property type="project" value="UniProtKB-KW"/>
</dbReference>
<dbReference type="SUPFAM" id="SSF46785">
    <property type="entry name" value="Winged helix' DNA-binding domain"/>
    <property type="match status" value="1"/>
</dbReference>
<feature type="compositionally biased region" description="Polar residues" evidence="4">
    <location>
        <begin position="1485"/>
        <end position="1496"/>
    </location>
</feature>
<dbReference type="InterPro" id="IPR036390">
    <property type="entry name" value="WH_DNA-bd_sf"/>
</dbReference>
<feature type="compositionally biased region" description="Polar residues" evidence="4">
    <location>
        <begin position="1507"/>
        <end position="1518"/>
    </location>
</feature>
<dbReference type="InterPro" id="IPR000591">
    <property type="entry name" value="DEP_dom"/>
</dbReference>